<evidence type="ECO:0000256" key="1">
    <source>
        <dbReference type="SAM" id="MobiDB-lite"/>
    </source>
</evidence>
<keyword evidence="3" id="KW-1185">Reference proteome</keyword>
<feature type="region of interest" description="Disordered" evidence="1">
    <location>
        <begin position="44"/>
        <end position="85"/>
    </location>
</feature>
<organism evidence="2 3">
    <name type="scientific">Solanum verrucosum</name>
    <dbReference type="NCBI Taxonomy" id="315347"/>
    <lineage>
        <taxon>Eukaryota</taxon>
        <taxon>Viridiplantae</taxon>
        <taxon>Streptophyta</taxon>
        <taxon>Embryophyta</taxon>
        <taxon>Tracheophyta</taxon>
        <taxon>Spermatophyta</taxon>
        <taxon>Magnoliopsida</taxon>
        <taxon>eudicotyledons</taxon>
        <taxon>Gunneridae</taxon>
        <taxon>Pentapetalae</taxon>
        <taxon>asterids</taxon>
        <taxon>lamiids</taxon>
        <taxon>Solanales</taxon>
        <taxon>Solanaceae</taxon>
        <taxon>Solanoideae</taxon>
        <taxon>Solaneae</taxon>
        <taxon>Solanum</taxon>
    </lineage>
</organism>
<protein>
    <submittedName>
        <fullName evidence="2">Uncharacterized protein</fullName>
    </submittedName>
</protein>
<dbReference type="Proteomes" id="UP001234989">
    <property type="component" value="Chromosome 1"/>
</dbReference>
<accession>A0AAF0PWH1</accession>
<proteinExistence type="predicted"/>
<evidence type="ECO:0000313" key="2">
    <source>
        <dbReference type="EMBL" id="WMV12137.1"/>
    </source>
</evidence>
<feature type="region of interest" description="Disordered" evidence="1">
    <location>
        <begin position="108"/>
        <end position="130"/>
    </location>
</feature>
<dbReference type="EMBL" id="CP133612">
    <property type="protein sequence ID" value="WMV12137.1"/>
    <property type="molecule type" value="Genomic_DNA"/>
</dbReference>
<sequence>MRKWKNNLLTANNCYYRENNCYRKTLSDDSTGKRKFCDRSSPVVTLHSNDRDSPVEKRKCKNDSHLVLTVGPETPEQKSQSSSTNRKYLGRVLVLRKSEIWPLMPGRLTENDKEHKNKETTTNPNLHRGLVPSMINFGAPSGNDHGYHVISQADTGSNILPNASFIESTVQISNNGKTGNPIFQMDWGFFA</sequence>
<feature type="compositionally biased region" description="Basic and acidic residues" evidence="1">
    <location>
        <begin position="48"/>
        <end position="64"/>
    </location>
</feature>
<name>A0AAF0PWH1_SOLVR</name>
<gene>
    <name evidence="2" type="ORF">MTR67_005522</name>
</gene>
<dbReference type="AlphaFoldDB" id="A0AAF0PWH1"/>
<feature type="compositionally biased region" description="Basic and acidic residues" evidence="1">
    <location>
        <begin position="109"/>
        <end position="119"/>
    </location>
</feature>
<reference evidence="2" key="1">
    <citation type="submission" date="2023-08" db="EMBL/GenBank/DDBJ databases">
        <title>A de novo genome assembly of Solanum verrucosum Schlechtendal, a Mexican diploid species geographically isolated from the other diploid A-genome species in potato relatives.</title>
        <authorList>
            <person name="Hosaka K."/>
        </authorList>
    </citation>
    <scope>NUCLEOTIDE SEQUENCE</scope>
    <source>
        <tissue evidence="2">Young leaves</tissue>
    </source>
</reference>
<evidence type="ECO:0000313" key="3">
    <source>
        <dbReference type="Proteomes" id="UP001234989"/>
    </source>
</evidence>